<reference evidence="1 2" key="1">
    <citation type="journal article" date="2010" name="Nat. Biotechnol.">
        <title>Genome sequence of the model mushroom Schizophyllum commune.</title>
        <authorList>
            <person name="Ohm R.A."/>
            <person name="de Jong J.F."/>
            <person name="Lugones L.G."/>
            <person name="Aerts A."/>
            <person name="Kothe E."/>
            <person name="Stajich J.E."/>
            <person name="de Vries R.P."/>
            <person name="Record E."/>
            <person name="Levasseur A."/>
            <person name="Baker S.E."/>
            <person name="Bartholomew K.A."/>
            <person name="Coutinho P.M."/>
            <person name="Erdmann S."/>
            <person name="Fowler T.J."/>
            <person name="Gathman A.C."/>
            <person name="Lombard V."/>
            <person name="Henrissat B."/>
            <person name="Knabe N."/>
            <person name="Kuees U."/>
            <person name="Lilly W.W."/>
            <person name="Lindquist E."/>
            <person name="Lucas S."/>
            <person name="Magnuson J.K."/>
            <person name="Piumi F."/>
            <person name="Raudaskoski M."/>
            <person name="Salamov A."/>
            <person name="Schmutz J."/>
            <person name="Schwarze F.W.M.R."/>
            <person name="vanKuyk P.A."/>
            <person name="Horton J.S."/>
            <person name="Grigoriev I.V."/>
            <person name="Woesten H.A.B."/>
        </authorList>
    </citation>
    <scope>NUCLEOTIDE SEQUENCE [LARGE SCALE GENOMIC DNA]</scope>
    <source>
        <strain evidence="2">H4-8 / FGSC 9210</strain>
    </source>
</reference>
<dbReference type="InParanoid" id="D8QMA3"/>
<protein>
    <recommendedName>
        <fullName evidence="3">BTB domain-containing protein</fullName>
    </recommendedName>
</protein>
<dbReference type="AlphaFoldDB" id="D8QMA3"/>
<keyword evidence="2" id="KW-1185">Reference proteome</keyword>
<dbReference type="VEuPathDB" id="FungiDB:SCHCODRAFT_02499961"/>
<evidence type="ECO:0000313" key="2">
    <source>
        <dbReference type="Proteomes" id="UP000007431"/>
    </source>
</evidence>
<dbReference type="HOGENOM" id="CLU_556869_0_0_1"/>
<accession>D8QMA3</accession>
<evidence type="ECO:0000313" key="1">
    <source>
        <dbReference type="EMBL" id="EFI91041.1"/>
    </source>
</evidence>
<dbReference type="Proteomes" id="UP000007431">
    <property type="component" value="Unassembled WGS sequence"/>
</dbReference>
<sequence>MSRYPHNTGFKPAMPEHRQQRFSKRVGDAATIKSSDNRIFYIDRDWLARNAVGLLDQVSGPVTFLGEDSDTLELLFRIVYQEKGVRVDNLSFQRLLLLAEAAERYGAFAASEKCCASMKSHSKGHALEVMKYAAKYRYPDVLDAAAESSVGLSLVSVSHVLPANEREFTAWIFYTDQYSNLMRQMTQSQYASCVCASCVEKVAYMAMLRGPGVLVHLDDLFSQSLYMENMYCTRQLPVALASIIQHISADDSAMLHQLFQGLYHGGLQALRNYDDVPFRSSDGTIFYLNRKRVGRNTKNLLQRPRGEATLLDEDAVTLECLFRIVDEEKCVQLELLPFPQLLLLAEAAEKYGAYAASMLCCSAMKKDHALKVMAYAARYGHTDVLDAAAPFSFGLKPAEVRRMLPNAHFEAWGMYIKQHQHRRVVCPLVHWQSRYSACACVHDAFKVACNAVLSEMYGQVQPEDLCPNQIWQSGRYGYKDKTSAKGASNG</sequence>
<evidence type="ECO:0008006" key="3">
    <source>
        <dbReference type="Google" id="ProtNLM"/>
    </source>
</evidence>
<dbReference type="KEGG" id="scm:SCHCO_02499961"/>
<dbReference type="EMBL" id="GL377321">
    <property type="protein sequence ID" value="EFI91041.1"/>
    <property type="molecule type" value="Genomic_DNA"/>
</dbReference>
<organism evidence="2">
    <name type="scientific">Schizophyllum commune (strain H4-8 / FGSC 9210)</name>
    <name type="common">Split gill fungus</name>
    <dbReference type="NCBI Taxonomy" id="578458"/>
    <lineage>
        <taxon>Eukaryota</taxon>
        <taxon>Fungi</taxon>
        <taxon>Dikarya</taxon>
        <taxon>Basidiomycota</taxon>
        <taxon>Agaricomycotina</taxon>
        <taxon>Agaricomycetes</taxon>
        <taxon>Agaricomycetidae</taxon>
        <taxon>Agaricales</taxon>
        <taxon>Schizophyllaceae</taxon>
        <taxon>Schizophyllum</taxon>
    </lineage>
</organism>
<dbReference type="RefSeq" id="XP_003025944.1">
    <property type="nucleotide sequence ID" value="XM_003025898.1"/>
</dbReference>
<name>D8QMA3_SCHCM</name>
<feature type="non-terminal residue" evidence="1">
    <location>
        <position position="490"/>
    </location>
</feature>
<proteinExistence type="predicted"/>
<gene>
    <name evidence="1" type="ORF">SCHCODRAFT_114973</name>
</gene>
<dbReference type="GeneID" id="9588408"/>
<dbReference type="OrthoDB" id="3184970at2759"/>